<gene>
    <name evidence="1" type="ORF">FNYG_16010</name>
</gene>
<reference evidence="1 2" key="1">
    <citation type="submission" date="2017-06" db="EMBL/GenBank/DDBJ databases">
        <title>Genome of Fusarium nygamai isolate CS10214.</title>
        <authorList>
            <person name="Gardiner D.M."/>
            <person name="Obanor F."/>
            <person name="Kazan K."/>
        </authorList>
    </citation>
    <scope>NUCLEOTIDE SEQUENCE [LARGE SCALE GENOMIC DNA]</scope>
    <source>
        <strain evidence="1 2">CS10214</strain>
    </source>
</reference>
<name>A0A2K0TV35_GIBNY</name>
<dbReference type="AlphaFoldDB" id="A0A2K0TV35"/>
<keyword evidence="2" id="KW-1185">Reference proteome</keyword>
<evidence type="ECO:0000313" key="2">
    <source>
        <dbReference type="Proteomes" id="UP000236664"/>
    </source>
</evidence>
<proteinExistence type="predicted"/>
<organism evidence="1 2">
    <name type="scientific">Gibberella nygamai</name>
    <name type="common">Bean root rot disease fungus</name>
    <name type="synonym">Fusarium nygamai</name>
    <dbReference type="NCBI Taxonomy" id="42673"/>
    <lineage>
        <taxon>Eukaryota</taxon>
        <taxon>Fungi</taxon>
        <taxon>Dikarya</taxon>
        <taxon>Ascomycota</taxon>
        <taxon>Pezizomycotina</taxon>
        <taxon>Sordariomycetes</taxon>
        <taxon>Hypocreomycetidae</taxon>
        <taxon>Hypocreales</taxon>
        <taxon>Nectriaceae</taxon>
        <taxon>Fusarium</taxon>
        <taxon>Fusarium fujikuroi species complex</taxon>
    </lineage>
</organism>
<evidence type="ECO:0000313" key="1">
    <source>
        <dbReference type="EMBL" id="PNP49351.1"/>
    </source>
</evidence>
<protein>
    <submittedName>
        <fullName evidence="1">Uncharacterized protein</fullName>
    </submittedName>
</protein>
<comment type="caution">
    <text evidence="1">The sequence shown here is derived from an EMBL/GenBank/DDBJ whole genome shotgun (WGS) entry which is preliminary data.</text>
</comment>
<dbReference type="EMBL" id="MTQA01000957">
    <property type="protein sequence ID" value="PNP49351.1"/>
    <property type="molecule type" value="Genomic_DNA"/>
</dbReference>
<accession>A0A2K0TV35</accession>
<sequence length="67" mass="7533">MGRVKTMALLRPEDDELKAAEAIGTLKAYSFNTEREKSSVLDNHEASVTGDEKLIGREERRMHVSTL</sequence>
<dbReference type="Proteomes" id="UP000236664">
    <property type="component" value="Unassembled WGS sequence"/>
</dbReference>